<name>A0ACB8QA21_9AGAM</name>
<accession>A0ACB8QA21</accession>
<evidence type="ECO:0000313" key="2">
    <source>
        <dbReference type="Proteomes" id="UP000814128"/>
    </source>
</evidence>
<reference evidence="1" key="2">
    <citation type="journal article" date="2022" name="New Phytol.">
        <title>Evolutionary transition to the ectomycorrhizal habit in the genomes of a hyperdiverse lineage of mushroom-forming fungi.</title>
        <authorList>
            <person name="Looney B."/>
            <person name="Miyauchi S."/>
            <person name="Morin E."/>
            <person name="Drula E."/>
            <person name="Courty P.E."/>
            <person name="Kohler A."/>
            <person name="Kuo A."/>
            <person name="LaButti K."/>
            <person name="Pangilinan J."/>
            <person name="Lipzen A."/>
            <person name="Riley R."/>
            <person name="Andreopoulos W."/>
            <person name="He G."/>
            <person name="Johnson J."/>
            <person name="Nolan M."/>
            <person name="Tritt A."/>
            <person name="Barry K.W."/>
            <person name="Grigoriev I.V."/>
            <person name="Nagy L.G."/>
            <person name="Hibbett D."/>
            <person name="Henrissat B."/>
            <person name="Matheny P.B."/>
            <person name="Labbe J."/>
            <person name="Martin F.M."/>
        </authorList>
    </citation>
    <scope>NUCLEOTIDE SEQUENCE</scope>
    <source>
        <strain evidence="1">EC-137</strain>
    </source>
</reference>
<feature type="non-terminal residue" evidence="1">
    <location>
        <position position="1"/>
    </location>
</feature>
<comment type="caution">
    <text evidence="1">The sequence shown here is derived from an EMBL/GenBank/DDBJ whole genome shotgun (WGS) entry which is preliminary data.</text>
</comment>
<reference evidence="1" key="1">
    <citation type="submission" date="2021-02" db="EMBL/GenBank/DDBJ databases">
        <authorList>
            <consortium name="DOE Joint Genome Institute"/>
            <person name="Ahrendt S."/>
            <person name="Looney B.P."/>
            <person name="Miyauchi S."/>
            <person name="Morin E."/>
            <person name="Drula E."/>
            <person name="Courty P.E."/>
            <person name="Chicoki N."/>
            <person name="Fauchery L."/>
            <person name="Kohler A."/>
            <person name="Kuo A."/>
            <person name="Labutti K."/>
            <person name="Pangilinan J."/>
            <person name="Lipzen A."/>
            <person name="Riley R."/>
            <person name="Andreopoulos W."/>
            <person name="He G."/>
            <person name="Johnson J."/>
            <person name="Barry K.W."/>
            <person name="Grigoriev I.V."/>
            <person name="Nagy L."/>
            <person name="Hibbett D."/>
            <person name="Henrissat B."/>
            <person name="Matheny P.B."/>
            <person name="Labbe J."/>
            <person name="Martin F."/>
        </authorList>
    </citation>
    <scope>NUCLEOTIDE SEQUENCE</scope>
    <source>
        <strain evidence="1">EC-137</strain>
    </source>
</reference>
<dbReference type="EMBL" id="MU273756">
    <property type="protein sequence ID" value="KAI0028405.1"/>
    <property type="molecule type" value="Genomic_DNA"/>
</dbReference>
<protein>
    <submittedName>
        <fullName evidence="1">Uncharacterized protein</fullName>
    </submittedName>
</protein>
<keyword evidence="2" id="KW-1185">Reference proteome</keyword>
<gene>
    <name evidence="1" type="ORF">K488DRAFT_7156</name>
</gene>
<feature type="non-terminal residue" evidence="1">
    <location>
        <position position="226"/>
    </location>
</feature>
<dbReference type="Proteomes" id="UP000814128">
    <property type="component" value="Unassembled WGS sequence"/>
</dbReference>
<evidence type="ECO:0000313" key="1">
    <source>
        <dbReference type="EMBL" id="KAI0028405.1"/>
    </source>
</evidence>
<sequence length="226" mass="25689">DVATCEWDNCGKVFDHLPTLIDHIHNDHIGNNRSNYTCEWAKCIRRGLAQTSRFALISHLRSHTGEKPFICELPECDKAFSRSDALAKHMRLQHNLEPTPPARTLARKRKQPDGDILEPITFATFQVEHPAEELAQMADEESDEESVEERDGVPTHLSALTDPVTGKIAGRSKDMVKYLISKAKLRYAMEQHALLAEELRTLRAEEAVIRHAKDLLLDDVMRYEIG</sequence>
<proteinExistence type="predicted"/>
<organism evidence="1 2">
    <name type="scientific">Vararia minispora EC-137</name>
    <dbReference type="NCBI Taxonomy" id="1314806"/>
    <lineage>
        <taxon>Eukaryota</taxon>
        <taxon>Fungi</taxon>
        <taxon>Dikarya</taxon>
        <taxon>Basidiomycota</taxon>
        <taxon>Agaricomycotina</taxon>
        <taxon>Agaricomycetes</taxon>
        <taxon>Russulales</taxon>
        <taxon>Lachnocladiaceae</taxon>
        <taxon>Vararia</taxon>
    </lineage>
</organism>